<evidence type="ECO:0000256" key="3">
    <source>
        <dbReference type="ARBA" id="ARBA00022723"/>
    </source>
</evidence>
<dbReference type="GO" id="GO:0051539">
    <property type="term" value="F:4 iron, 4 sulfur cluster binding"/>
    <property type="evidence" value="ECO:0007669"/>
    <property type="project" value="UniProtKB-KW"/>
</dbReference>
<protein>
    <recommendedName>
        <fullName evidence="8">PqqA peptide cyclase</fullName>
        <ecNumber evidence="8">1.21.98.4</ecNumber>
    </recommendedName>
    <alternativeName>
        <fullName evidence="8">Coenzyme PQQ synthesis protein E</fullName>
    </alternativeName>
</protein>
<evidence type="ECO:0000313" key="11">
    <source>
        <dbReference type="EMBL" id="ADJ22372.1"/>
    </source>
</evidence>
<dbReference type="InterPro" id="IPR006638">
    <property type="entry name" value="Elp3/MiaA/NifB-like_rSAM"/>
</dbReference>
<proteinExistence type="inferred from homology"/>
<evidence type="ECO:0000256" key="4">
    <source>
        <dbReference type="ARBA" id="ARBA00022905"/>
    </source>
</evidence>
<feature type="binding site" evidence="8">
    <location>
        <position position="31"/>
    </location>
    <ligand>
        <name>[4Fe-4S] cluster</name>
        <dbReference type="ChEBI" id="CHEBI:49883"/>
        <note>4Fe-4S-S-AdoMet</note>
    </ligand>
</feature>
<dbReference type="RefSeq" id="WP_013214589.1">
    <property type="nucleotide sequence ID" value="NC_014313.1"/>
</dbReference>
<evidence type="ECO:0000256" key="6">
    <source>
        <dbReference type="ARBA" id="ARBA00023004"/>
    </source>
</evidence>
<dbReference type="SMART" id="SM00729">
    <property type="entry name" value="Elp3"/>
    <property type="match status" value="1"/>
</dbReference>
<evidence type="ECO:0000256" key="1">
    <source>
        <dbReference type="ARBA" id="ARBA00022485"/>
    </source>
</evidence>
<dbReference type="HAMAP" id="MF_00660">
    <property type="entry name" value="PqqE"/>
    <property type="match status" value="1"/>
</dbReference>
<dbReference type="InterPro" id="IPR058240">
    <property type="entry name" value="rSAM_sf"/>
</dbReference>
<dbReference type="eggNOG" id="COG0535">
    <property type="taxonomic scope" value="Bacteria"/>
</dbReference>
<dbReference type="PANTHER" id="PTHR11228">
    <property type="entry name" value="RADICAL SAM DOMAIN PROTEIN"/>
    <property type="match status" value="1"/>
</dbReference>
<dbReference type="GO" id="GO:0016491">
    <property type="term" value="F:oxidoreductase activity"/>
    <property type="evidence" value="ECO:0007669"/>
    <property type="project" value="UniProtKB-KW"/>
</dbReference>
<keyword evidence="5 8" id="KW-0560">Oxidoreductase</keyword>
<dbReference type="OrthoDB" id="9792276at2"/>
<keyword evidence="4 8" id="KW-0884">PQQ biosynthesis</keyword>
<dbReference type="Pfam" id="PF13186">
    <property type="entry name" value="SPASM"/>
    <property type="match status" value="1"/>
</dbReference>
<dbReference type="HOGENOM" id="CLU_009273_4_7_5"/>
<dbReference type="GO" id="GO:1904047">
    <property type="term" value="F:S-adenosyl-L-methionine binding"/>
    <property type="evidence" value="ECO:0007669"/>
    <property type="project" value="UniProtKB-UniRule"/>
</dbReference>
<gene>
    <name evidence="8" type="primary">pqqE</name>
    <name evidence="11" type="ordered locus">Hden_0551</name>
</gene>
<evidence type="ECO:0000256" key="9">
    <source>
        <dbReference type="SAM" id="MobiDB-lite"/>
    </source>
</evidence>
<name>D8JSB3_HYPDA</name>
<dbReference type="InterPro" id="IPR011843">
    <property type="entry name" value="PQQ_synth_PqqE_bac"/>
</dbReference>
<evidence type="ECO:0000256" key="5">
    <source>
        <dbReference type="ARBA" id="ARBA00023002"/>
    </source>
</evidence>
<dbReference type="STRING" id="582899.Hden_0551"/>
<dbReference type="PANTHER" id="PTHR11228:SF7">
    <property type="entry name" value="PQQA PEPTIDE CYCLASE"/>
    <property type="match status" value="1"/>
</dbReference>
<dbReference type="SFLD" id="SFLDF00280">
    <property type="entry name" value="coenzyme_PQQ_synthesis_protein"/>
    <property type="match status" value="1"/>
</dbReference>
<feature type="compositionally biased region" description="Basic residues" evidence="9">
    <location>
        <begin position="373"/>
        <end position="383"/>
    </location>
</feature>
<dbReference type="Pfam" id="PF04055">
    <property type="entry name" value="Radical_SAM"/>
    <property type="match status" value="1"/>
</dbReference>
<evidence type="ECO:0000256" key="7">
    <source>
        <dbReference type="ARBA" id="ARBA00023014"/>
    </source>
</evidence>
<feature type="binding site" evidence="8">
    <location>
        <position position="27"/>
    </location>
    <ligand>
        <name>[4Fe-4S] cluster</name>
        <dbReference type="ChEBI" id="CHEBI:49883"/>
        <note>4Fe-4S-S-AdoMet</note>
    </ligand>
</feature>
<dbReference type="PROSITE" id="PS51918">
    <property type="entry name" value="RADICAL_SAM"/>
    <property type="match status" value="1"/>
</dbReference>
<dbReference type="NCBIfam" id="TIGR02109">
    <property type="entry name" value="PQQ_syn_pqqE"/>
    <property type="match status" value="1"/>
</dbReference>
<accession>D8JSB3</accession>
<dbReference type="SFLD" id="SFLDG01386">
    <property type="entry name" value="main_SPASM_domain-containing"/>
    <property type="match status" value="1"/>
</dbReference>
<comment type="similarity">
    <text evidence="8">Belongs to the radical SAM superfamily. PqqE family.</text>
</comment>
<sequence>MPKDGSGLSLDGLGLPLWLVLELTYKCPLKCPWCSNPVDFDQYRNELTTEEWKKVLRAGRRLGSLQLGFTGGEPMLRNDLEELVAEADSLGYYTNLITSGVGLNKDRLRALKKAGLKQVQLSIQSNDRQHSTKLVGVDVLDHKIDIARSIKAEGFPMVLNVPVSRFNIERTEALIDLAEDLGVEYLEFANLQYYNWALLNRAELLPTREQLAKSEAAVNAARARLGKKLTIFFVVPDYYDDRPKACMNGWGAVHLTIAPDGTALPCQEARLIKGIDFPSVRDHELDWIWHKSPAFNKFRGDSWMSEPCRSCSEKEKDFGGCRCQAFLFTGDAANTDPVCSKSSNRHLIDNLIARAEQRGIPETACDGPLKMRETKRRQRSEAQ</sequence>
<dbReference type="EC" id="1.21.98.4" evidence="8"/>
<dbReference type="CDD" id="cd21119">
    <property type="entry name" value="SPASM_PqqE"/>
    <property type="match status" value="1"/>
</dbReference>
<reference evidence="12" key="1">
    <citation type="journal article" date="2011" name="J. Bacteriol.">
        <title>Genome sequences of eight morphologically diverse alphaproteobacteria.</title>
        <authorList>
            <consortium name="US DOE Joint Genome Institute"/>
            <person name="Brown P.J."/>
            <person name="Kysela D.T."/>
            <person name="Buechlein A."/>
            <person name="Hemmerich C."/>
            <person name="Brun Y.V."/>
        </authorList>
    </citation>
    <scope>NUCLEOTIDE SEQUENCE [LARGE SCALE GENOMIC DNA]</scope>
    <source>
        <strain evidence="12">ATCC 51888 / DSM 1869 / NCIB 11706 / TK 0415</strain>
    </source>
</reference>
<dbReference type="Proteomes" id="UP000002033">
    <property type="component" value="Chromosome"/>
</dbReference>
<dbReference type="NCBIfam" id="TIGR04085">
    <property type="entry name" value="rSAM_more_4Fe4S"/>
    <property type="match status" value="1"/>
</dbReference>
<dbReference type="SUPFAM" id="SSF102114">
    <property type="entry name" value="Radical SAM enzymes"/>
    <property type="match status" value="1"/>
</dbReference>
<dbReference type="SFLD" id="SFLDS00029">
    <property type="entry name" value="Radical_SAM"/>
    <property type="match status" value="1"/>
</dbReference>
<dbReference type="AlphaFoldDB" id="D8JSB3"/>
<evidence type="ECO:0000256" key="8">
    <source>
        <dbReference type="HAMAP-Rule" id="MF_00660"/>
    </source>
</evidence>
<dbReference type="UniPathway" id="UPA00539"/>
<dbReference type="GO" id="GO:0009975">
    <property type="term" value="F:cyclase activity"/>
    <property type="evidence" value="ECO:0007669"/>
    <property type="project" value="UniProtKB-UniRule"/>
</dbReference>
<evidence type="ECO:0000256" key="2">
    <source>
        <dbReference type="ARBA" id="ARBA00022691"/>
    </source>
</evidence>
<evidence type="ECO:0000259" key="10">
    <source>
        <dbReference type="PROSITE" id="PS51918"/>
    </source>
</evidence>
<keyword evidence="12" id="KW-1185">Reference proteome</keyword>
<comment type="cofactor">
    <cofactor evidence="8">
        <name>[4Fe-4S] cluster</name>
        <dbReference type="ChEBI" id="CHEBI:49883"/>
    </cofactor>
    <text evidence="8">Binds 1 [4Fe-4S] cluster. The cluster is coordinated with 3 cysteines and an exchangeable S-adenosyl-L-methionine.</text>
</comment>
<dbReference type="InterPro" id="IPR013785">
    <property type="entry name" value="Aldolase_TIM"/>
</dbReference>
<feature type="domain" description="Radical SAM core" evidence="10">
    <location>
        <begin position="13"/>
        <end position="228"/>
    </location>
</feature>
<comment type="function">
    <text evidence="8">Catalyzes the cross-linking of a glutamate residue and a tyrosine residue in the PqqA protein as part of the biosynthesis of pyrroloquinoline quinone (PQQ).</text>
</comment>
<dbReference type="Gene3D" id="3.20.20.70">
    <property type="entry name" value="Aldolase class I"/>
    <property type="match status" value="1"/>
</dbReference>
<keyword evidence="3 8" id="KW-0479">Metal-binding</keyword>
<keyword evidence="7 8" id="KW-0411">Iron-sulfur</keyword>
<comment type="catalytic activity">
    <reaction evidence="8">
        <text>[PQQ precursor protein] + S-adenosyl-L-methionine = E-Y cross-linked-[PQQ precursor protein] + 5'-deoxyadenosine + L-methionine + H(+)</text>
        <dbReference type="Rhea" id="RHEA:56836"/>
        <dbReference type="Rhea" id="RHEA-COMP:14800"/>
        <dbReference type="Rhea" id="RHEA-COMP:14801"/>
        <dbReference type="ChEBI" id="CHEBI:15378"/>
        <dbReference type="ChEBI" id="CHEBI:17319"/>
        <dbReference type="ChEBI" id="CHEBI:57844"/>
        <dbReference type="ChEBI" id="CHEBI:59789"/>
        <dbReference type="ChEBI" id="CHEBI:141026"/>
        <dbReference type="ChEBI" id="CHEBI:141027"/>
        <dbReference type="EC" id="1.21.98.4"/>
    </reaction>
</comment>
<dbReference type="EMBL" id="CP002083">
    <property type="protein sequence ID" value="ADJ22372.1"/>
    <property type="molecule type" value="Genomic_DNA"/>
</dbReference>
<evidence type="ECO:0000313" key="12">
    <source>
        <dbReference type="Proteomes" id="UP000002033"/>
    </source>
</evidence>
<dbReference type="GO" id="GO:0018189">
    <property type="term" value="P:pyrroloquinoline quinone biosynthetic process"/>
    <property type="evidence" value="ECO:0007669"/>
    <property type="project" value="UniProtKB-UniRule"/>
</dbReference>
<dbReference type="KEGG" id="hdn:Hden_0551"/>
<dbReference type="GO" id="GO:0005506">
    <property type="term" value="F:iron ion binding"/>
    <property type="evidence" value="ECO:0007669"/>
    <property type="project" value="UniProtKB-UniRule"/>
</dbReference>
<dbReference type="InterPro" id="IPR023885">
    <property type="entry name" value="4Fe4S-binding_SPASM_dom"/>
</dbReference>
<dbReference type="InterPro" id="IPR007197">
    <property type="entry name" value="rSAM"/>
</dbReference>
<comment type="subunit">
    <text evidence="8">Interacts with PqqD. The interaction is necessary for activity of PqqE.</text>
</comment>
<keyword evidence="6 8" id="KW-0408">Iron</keyword>
<dbReference type="SFLD" id="SFLDG01067">
    <property type="entry name" value="SPASM/twitch_domain_containing"/>
    <property type="match status" value="1"/>
</dbReference>
<organism evidence="11 12">
    <name type="scientific">Hyphomicrobium denitrificans (strain ATCC 51888 / DSM 1869 / NCIMB 11706 / TK 0415)</name>
    <dbReference type="NCBI Taxonomy" id="582899"/>
    <lineage>
        <taxon>Bacteria</taxon>
        <taxon>Pseudomonadati</taxon>
        <taxon>Pseudomonadota</taxon>
        <taxon>Alphaproteobacteria</taxon>
        <taxon>Hyphomicrobiales</taxon>
        <taxon>Hyphomicrobiaceae</taxon>
        <taxon>Hyphomicrobium</taxon>
    </lineage>
</organism>
<feature type="region of interest" description="Disordered" evidence="9">
    <location>
        <begin position="362"/>
        <end position="383"/>
    </location>
</feature>
<keyword evidence="2 8" id="KW-0949">S-adenosyl-L-methionine</keyword>
<comment type="pathway">
    <text evidence="8">Cofactor biosynthesis; pyrroloquinoline quinone biosynthesis.</text>
</comment>
<dbReference type="CDD" id="cd01335">
    <property type="entry name" value="Radical_SAM"/>
    <property type="match status" value="1"/>
</dbReference>
<feature type="binding site" evidence="8">
    <location>
        <position position="34"/>
    </location>
    <ligand>
        <name>[4Fe-4S] cluster</name>
        <dbReference type="ChEBI" id="CHEBI:49883"/>
        <note>4Fe-4S-S-AdoMet</note>
    </ligand>
</feature>
<dbReference type="PIRSF" id="PIRSF037420">
    <property type="entry name" value="PQQ_syn_pqqE"/>
    <property type="match status" value="1"/>
</dbReference>
<dbReference type="InterPro" id="IPR017200">
    <property type="entry name" value="PqqE-like"/>
</dbReference>
<dbReference type="InterPro" id="IPR050377">
    <property type="entry name" value="Radical_SAM_PqqE_MftC-like"/>
</dbReference>
<keyword evidence="1 8" id="KW-0004">4Fe-4S</keyword>